<evidence type="ECO:0000313" key="1">
    <source>
        <dbReference type="EMBL" id="CDH58912.1"/>
    </source>
</evidence>
<dbReference type="EMBL" id="CBTN010000062">
    <property type="protein sequence ID" value="CDH58912.1"/>
    <property type="molecule type" value="Genomic_DNA"/>
</dbReference>
<protein>
    <submittedName>
        <fullName evidence="1">Uncharacterized protein</fullName>
    </submittedName>
</protein>
<sequence>MTLLCLTVAQSNPIRSRKLDDGHAGLEQDNRSHALDWETKCTSTPFSKSKPTLGWKQVQPSNLLKYKPWYPWIQKSSPALLPMGVAVASLSDWLILVVDTEQFDLKH</sequence>
<gene>
    <name evidence="1" type="ORF">LCOR_09759.1</name>
</gene>
<reference evidence="1" key="1">
    <citation type="submission" date="2013-08" db="EMBL/GenBank/DDBJ databases">
        <title>Gene expansion shapes genome architecture in the human pathogen Lichtheimia corymbifera: an evolutionary genomics analysis in the ancient terrestrial Mucorales (Mucoromycotina).</title>
        <authorList>
            <person name="Schwartze V.U."/>
            <person name="Winter S."/>
            <person name="Shelest E."/>
            <person name="Marcet-Houben M."/>
            <person name="Horn F."/>
            <person name="Wehner S."/>
            <person name="Hoffmann K."/>
            <person name="Riege K."/>
            <person name="Sammeth M."/>
            <person name="Nowrousian M."/>
            <person name="Valiante V."/>
            <person name="Linde J."/>
            <person name="Jacobsen I.D."/>
            <person name="Marz M."/>
            <person name="Brakhage A.A."/>
            <person name="Gabaldon T."/>
            <person name="Bocker S."/>
            <person name="Voigt K."/>
        </authorList>
    </citation>
    <scope>NUCLEOTIDE SEQUENCE [LARGE SCALE GENOMIC DNA]</scope>
    <source>
        <strain evidence="1">FSU 9682</strain>
    </source>
</reference>
<dbReference type="VEuPathDB" id="FungiDB:LCOR_09759.1"/>
<comment type="caution">
    <text evidence="1">The sequence shown here is derived from an EMBL/GenBank/DDBJ whole genome shotgun (WGS) entry which is preliminary data.</text>
</comment>
<accession>A0A068SAP1</accession>
<keyword evidence="2" id="KW-1185">Reference proteome</keyword>
<proteinExistence type="predicted"/>
<evidence type="ECO:0000313" key="2">
    <source>
        <dbReference type="Proteomes" id="UP000027586"/>
    </source>
</evidence>
<dbReference type="Proteomes" id="UP000027586">
    <property type="component" value="Unassembled WGS sequence"/>
</dbReference>
<name>A0A068SAP1_9FUNG</name>
<organism evidence="1 2">
    <name type="scientific">Lichtheimia corymbifera JMRC:FSU:9682</name>
    <dbReference type="NCBI Taxonomy" id="1263082"/>
    <lineage>
        <taxon>Eukaryota</taxon>
        <taxon>Fungi</taxon>
        <taxon>Fungi incertae sedis</taxon>
        <taxon>Mucoromycota</taxon>
        <taxon>Mucoromycotina</taxon>
        <taxon>Mucoromycetes</taxon>
        <taxon>Mucorales</taxon>
        <taxon>Lichtheimiaceae</taxon>
        <taxon>Lichtheimia</taxon>
    </lineage>
</organism>
<dbReference type="AlphaFoldDB" id="A0A068SAP1"/>